<evidence type="ECO:0000256" key="5">
    <source>
        <dbReference type="ARBA" id="ARBA00022989"/>
    </source>
</evidence>
<dbReference type="InterPro" id="IPR005829">
    <property type="entry name" value="Sugar_transporter_CS"/>
</dbReference>
<dbReference type="AlphaFoldDB" id="A0A9W9L5F4"/>
<reference evidence="9" key="2">
    <citation type="journal article" date="2023" name="IMA Fungus">
        <title>Comparative genomic study of the Penicillium genus elucidates a diverse pangenome and 15 lateral gene transfer events.</title>
        <authorList>
            <person name="Petersen C."/>
            <person name="Sorensen T."/>
            <person name="Nielsen M.R."/>
            <person name="Sondergaard T.E."/>
            <person name="Sorensen J.L."/>
            <person name="Fitzpatrick D.A."/>
            <person name="Frisvad J.C."/>
            <person name="Nielsen K.L."/>
        </authorList>
    </citation>
    <scope>NUCLEOTIDE SEQUENCE</scope>
    <source>
        <strain evidence="9">IBT 21472</strain>
    </source>
</reference>
<feature type="transmembrane region" description="Helical" evidence="8">
    <location>
        <begin position="179"/>
        <end position="196"/>
    </location>
</feature>
<name>A0A9W9L5F4_9EURO</name>
<feature type="transmembrane region" description="Helical" evidence="8">
    <location>
        <begin position="59"/>
        <end position="79"/>
    </location>
</feature>
<dbReference type="EMBL" id="JAPZBO010000009">
    <property type="protein sequence ID" value="KAJ5302924.1"/>
    <property type="molecule type" value="Genomic_DNA"/>
</dbReference>
<feature type="transmembrane region" description="Helical" evidence="8">
    <location>
        <begin position="361"/>
        <end position="383"/>
    </location>
</feature>
<dbReference type="GO" id="GO:0016020">
    <property type="term" value="C:membrane"/>
    <property type="evidence" value="ECO:0007669"/>
    <property type="project" value="UniProtKB-SubCell"/>
</dbReference>
<evidence type="ECO:0000256" key="4">
    <source>
        <dbReference type="ARBA" id="ARBA00022692"/>
    </source>
</evidence>
<dbReference type="PANTHER" id="PTHR48022">
    <property type="entry name" value="PLASTIDIC GLUCOSE TRANSPORTER 4"/>
    <property type="match status" value="1"/>
</dbReference>
<dbReference type="GO" id="GO:0005351">
    <property type="term" value="F:carbohydrate:proton symporter activity"/>
    <property type="evidence" value="ECO:0007669"/>
    <property type="project" value="TreeGrafter"/>
</dbReference>
<feature type="transmembrane region" description="Helical" evidence="8">
    <location>
        <begin position="86"/>
        <end position="104"/>
    </location>
</feature>
<feature type="transmembrane region" description="Helical" evidence="8">
    <location>
        <begin position="395"/>
        <end position="414"/>
    </location>
</feature>
<sequence length="503" mass="55365">MVYFGLRGSRLSVVVSLVAATAFMLQGYDQAVMNGLVTLPTFLSVFPQMKESKIEGTVVAIYEVGCAIGALSCAFIGDVLGRRRMLFLAGIFVVVGVTLQATPFSLPQLIVARIITGLGVGAFTGTAPMYVSECASAATRGRMVLLQGFFAIGGIVLATWIEFGLYFVKDNQVNFRFPIAFQAFFALIVVSLIMFLPESPRWLVKRDRPEEARQVLSALEDMPDDSEVINAELDVICDTYQEERQNSNSLFTMGPERLFHRACLAVFVALLAQMTGVNIVTFYSTQIFEDHLGYSATEARVFSGCIQIWQFLCAGLAVILIDKIGRRKLLMAGAAGMCVAQTALAGLMSDLTNKAAGEAAIFFYFVALFFFPVGLFLLPFMYAGEIAPLSIRHKVAALGACTNWLFNFLIAEASPTAIANIGYKYYIIYACISLVAFVAFYTFYPETKGRTLEEIDEIFIRSKSIFDPVRVEKALPRNGFAGAERRLEERVLEKQTATHVETA</sequence>
<dbReference type="FunFam" id="1.20.1250.20:FF:000090">
    <property type="entry name" value="MFS sugar transporter, putative"/>
    <property type="match status" value="1"/>
</dbReference>
<evidence type="ECO:0000313" key="10">
    <source>
        <dbReference type="Proteomes" id="UP001147746"/>
    </source>
</evidence>
<keyword evidence="3 7" id="KW-0813">Transport</keyword>
<gene>
    <name evidence="9" type="ORF">N7476_009723</name>
</gene>
<dbReference type="Proteomes" id="UP001147746">
    <property type="component" value="Unassembled WGS sequence"/>
</dbReference>
<evidence type="ECO:0000256" key="3">
    <source>
        <dbReference type="ARBA" id="ARBA00022448"/>
    </source>
</evidence>
<evidence type="ECO:0000256" key="6">
    <source>
        <dbReference type="ARBA" id="ARBA00023136"/>
    </source>
</evidence>
<protein>
    <submittedName>
        <fullName evidence="9">Uncharacterized protein</fullName>
    </submittedName>
</protein>
<dbReference type="InterPro" id="IPR036259">
    <property type="entry name" value="MFS_trans_sf"/>
</dbReference>
<comment type="caution">
    <text evidence="9">The sequence shown here is derived from an EMBL/GenBank/DDBJ whole genome shotgun (WGS) entry which is preliminary data.</text>
</comment>
<dbReference type="InterPro" id="IPR003663">
    <property type="entry name" value="Sugar/inositol_transpt"/>
</dbReference>
<dbReference type="Gene3D" id="1.20.1250.20">
    <property type="entry name" value="MFS general substrate transporter like domains"/>
    <property type="match status" value="1"/>
</dbReference>
<feature type="transmembrane region" description="Helical" evidence="8">
    <location>
        <begin position="426"/>
        <end position="444"/>
    </location>
</feature>
<dbReference type="NCBIfam" id="TIGR00879">
    <property type="entry name" value="SP"/>
    <property type="match status" value="1"/>
</dbReference>
<dbReference type="PRINTS" id="PR00171">
    <property type="entry name" value="SUGRTRNSPORT"/>
</dbReference>
<accession>A0A9W9L5F4</accession>
<reference evidence="9" key="1">
    <citation type="submission" date="2022-12" db="EMBL/GenBank/DDBJ databases">
        <authorList>
            <person name="Petersen C."/>
        </authorList>
    </citation>
    <scope>NUCLEOTIDE SEQUENCE</scope>
    <source>
        <strain evidence="9">IBT 21472</strain>
    </source>
</reference>
<feature type="transmembrane region" description="Helical" evidence="8">
    <location>
        <begin position="329"/>
        <end position="349"/>
    </location>
</feature>
<dbReference type="PROSITE" id="PS50850">
    <property type="entry name" value="MFS"/>
    <property type="match status" value="1"/>
</dbReference>
<evidence type="ECO:0000256" key="7">
    <source>
        <dbReference type="RuleBase" id="RU003346"/>
    </source>
</evidence>
<dbReference type="PANTHER" id="PTHR48022:SF68">
    <property type="entry name" value="MAJOR FACILITATOR SUPERFAMILY (MFS) PROFILE DOMAIN-CONTAINING PROTEIN-RELATED"/>
    <property type="match status" value="1"/>
</dbReference>
<dbReference type="InterPro" id="IPR005828">
    <property type="entry name" value="MFS_sugar_transport-like"/>
</dbReference>
<organism evidence="9 10">
    <name type="scientific">Penicillium atrosanguineum</name>
    <dbReference type="NCBI Taxonomy" id="1132637"/>
    <lineage>
        <taxon>Eukaryota</taxon>
        <taxon>Fungi</taxon>
        <taxon>Dikarya</taxon>
        <taxon>Ascomycota</taxon>
        <taxon>Pezizomycotina</taxon>
        <taxon>Eurotiomycetes</taxon>
        <taxon>Eurotiomycetidae</taxon>
        <taxon>Eurotiales</taxon>
        <taxon>Aspergillaceae</taxon>
        <taxon>Penicillium</taxon>
    </lineage>
</organism>
<dbReference type="InterPro" id="IPR050360">
    <property type="entry name" value="MFS_Sugar_Transporters"/>
</dbReference>
<comment type="subcellular location">
    <subcellularLocation>
        <location evidence="1">Membrane</location>
        <topology evidence="1">Multi-pass membrane protein</topology>
    </subcellularLocation>
</comment>
<feature type="transmembrane region" description="Helical" evidence="8">
    <location>
        <begin position="143"/>
        <end position="167"/>
    </location>
</feature>
<keyword evidence="6 8" id="KW-0472">Membrane</keyword>
<evidence type="ECO:0000256" key="2">
    <source>
        <dbReference type="ARBA" id="ARBA00010992"/>
    </source>
</evidence>
<evidence type="ECO:0000313" key="9">
    <source>
        <dbReference type="EMBL" id="KAJ5302924.1"/>
    </source>
</evidence>
<keyword evidence="5 8" id="KW-1133">Transmembrane helix</keyword>
<dbReference type="SUPFAM" id="SSF103473">
    <property type="entry name" value="MFS general substrate transporter"/>
    <property type="match status" value="1"/>
</dbReference>
<evidence type="ECO:0000256" key="1">
    <source>
        <dbReference type="ARBA" id="ARBA00004141"/>
    </source>
</evidence>
<comment type="similarity">
    <text evidence="2 7">Belongs to the major facilitator superfamily. Sugar transporter (TC 2.A.1.1) family.</text>
</comment>
<dbReference type="Pfam" id="PF00083">
    <property type="entry name" value="Sugar_tr"/>
    <property type="match status" value="1"/>
</dbReference>
<dbReference type="InterPro" id="IPR020846">
    <property type="entry name" value="MFS_dom"/>
</dbReference>
<proteinExistence type="inferred from homology"/>
<evidence type="ECO:0000256" key="8">
    <source>
        <dbReference type="SAM" id="Phobius"/>
    </source>
</evidence>
<feature type="transmembrane region" description="Helical" evidence="8">
    <location>
        <begin position="301"/>
        <end position="322"/>
    </location>
</feature>
<dbReference type="PROSITE" id="PS00217">
    <property type="entry name" value="SUGAR_TRANSPORT_2"/>
    <property type="match status" value="1"/>
</dbReference>
<keyword evidence="10" id="KW-1185">Reference proteome</keyword>
<feature type="transmembrane region" description="Helical" evidence="8">
    <location>
        <begin position="258"/>
        <end position="281"/>
    </location>
</feature>
<keyword evidence="4 8" id="KW-0812">Transmembrane</keyword>
<feature type="transmembrane region" description="Helical" evidence="8">
    <location>
        <begin position="110"/>
        <end position="131"/>
    </location>
</feature>
<dbReference type="PROSITE" id="PS00216">
    <property type="entry name" value="SUGAR_TRANSPORT_1"/>
    <property type="match status" value="1"/>
</dbReference>